<dbReference type="GeneID" id="97989260"/>
<keyword evidence="2" id="KW-1185">Reference proteome</keyword>
<dbReference type="Proteomes" id="UP000260812">
    <property type="component" value="Unassembled WGS sequence"/>
</dbReference>
<organism evidence="1 2">
    <name type="scientific">Eisenbergiella massiliensis</name>
    <dbReference type="NCBI Taxonomy" id="1720294"/>
    <lineage>
        <taxon>Bacteria</taxon>
        <taxon>Bacillati</taxon>
        <taxon>Bacillota</taxon>
        <taxon>Clostridia</taxon>
        <taxon>Lachnospirales</taxon>
        <taxon>Lachnospiraceae</taxon>
        <taxon>Eisenbergiella</taxon>
    </lineage>
</organism>
<dbReference type="RefSeq" id="WP_117545341.1">
    <property type="nucleotide sequence ID" value="NZ_QVLV01000018.1"/>
</dbReference>
<dbReference type="InterPro" id="IPR027417">
    <property type="entry name" value="P-loop_NTPase"/>
</dbReference>
<dbReference type="Gene3D" id="3.40.50.300">
    <property type="entry name" value="P-loop containing nucleotide triphosphate hydrolases"/>
    <property type="match status" value="1"/>
</dbReference>
<dbReference type="AlphaFoldDB" id="A0A3E3HZ21"/>
<evidence type="ECO:0008006" key="3">
    <source>
        <dbReference type="Google" id="ProtNLM"/>
    </source>
</evidence>
<dbReference type="EMBL" id="QVLV01000018">
    <property type="protein sequence ID" value="RGE57076.1"/>
    <property type="molecule type" value="Genomic_DNA"/>
</dbReference>
<reference evidence="1 2" key="1">
    <citation type="submission" date="2018-08" db="EMBL/GenBank/DDBJ databases">
        <title>A genome reference for cultivated species of the human gut microbiota.</title>
        <authorList>
            <person name="Zou Y."/>
            <person name="Xue W."/>
            <person name="Luo G."/>
        </authorList>
    </citation>
    <scope>NUCLEOTIDE SEQUENCE [LARGE SCALE GENOMIC DNA]</scope>
    <source>
        <strain evidence="1 2">TF05-5AC</strain>
    </source>
</reference>
<evidence type="ECO:0000313" key="1">
    <source>
        <dbReference type="EMBL" id="RGE57076.1"/>
    </source>
</evidence>
<comment type="caution">
    <text evidence="1">The sequence shown here is derived from an EMBL/GenBank/DDBJ whole genome shotgun (WGS) entry which is preliminary data.</text>
</comment>
<dbReference type="SUPFAM" id="SSF52540">
    <property type="entry name" value="P-loop containing nucleoside triphosphate hydrolases"/>
    <property type="match status" value="1"/>
</dbReference>
<accession>A0A3E3HZ21</accession>
<evidence type="ECO:0000313" key="2">
    <source>
        <dbReference type="Proteomes" id="UP000260812"/>
    </source>
</evidence>
<proteinExistence type="predicted"/>
<protein>
    <recommendedName>
        <fullName evidence="3">Adenylate kinase</fullName>
    </recommendedName>
</protein>
<name>A0A3E3HZ21_9FIRM</name>
<gene>
    <name evidence="1" type="ORF">DXC51_20925</name>
</gene>
<sequence>MKKYIILAGVPRAGKSTASQIAAKTLGYQHISMDSIIAGIEKVFPETDIDTEASVDPQRNLEHISSKITPFIRAMMDSGEYDECDYGVIFDVYQLLPEDYVTYIDDEKCDIAYFLSSDSTPEERLRILQLYDTPDDYTYFHSQEEKQRECADIVSISNYLKQQCILYGLSYYETSYNREKVLGEFISKLSK</sequence>